<keyword evidence="2" id="KW-0732">Signal</keyword>
<evidence type="ECO:0000256" key="2">
    <source>
        <dbReference type="SAM" id="SignalP"/>
    </source>
</evidence>
<feature type="compositionally biased region" description="Low complexity" evidence="1">
    <location>
        <begin position="69"/>
        <end position="103"/>
    </location>
</feature>
<organism evidence="3 4">
    <name type="scientific">Drosophila lebanonensis</name>
    <name type="common">Fruit fly</name>
    <name type="synonym">Scaptodrosophila lebanonensis</name>
    <dbReference type="NCBI Taxonomy" id="7225"/>
    <lineage>
        <taxon>Eukaryota</taxon>
        <taxon>Metazoa</taxon>
        <taxon>Ecdysozoa</taxon>
        <taxon>Arthropoda</taxon>
        <taxon>Hexapoda</taxon>
        <taxon>Insecta</taxon>
        <taxon>Pterygota</taxon>
        <taxon>Neoptera</taxon>
        <taxon>Endopterygota</taxon>
        <taxon>Diptera</taxon>
        <taxon>Brachycera</taxon>
        <taxon>Muscomorpha</taxon>
        <taxon>Ephydroidea</taxon>
        <taxon>Drosophilidae</taxon>
        <taxon>Scaptodrosophila</taxon>
    </lineage>
</organism>
<evidence type="ECO:0000313" key="4">
    <source>
        <dbReference type="RefSeq" id="XP_030384571.1"/>
    </source>
</evidence>
<feature type="region of interest" description="Disordered" evidence="1">
    <location>
        <begin position="43"/>
        <end position="176"/>
    </location>
</feature>
<protein>
    <submittedName>
        <fullName evidence="4">Sodium/potassium/calcium exchanger 1</fullName>
    </submittedName>
</protein>
<keyword evidence="3" id="KW-1185">Reference proteome</keyword>
<evidence type="ECO:0000313" key="3">
    <source>
        <dbReference type="Proteomes" id="UP000504634"/>
    </source>
</evidence>
<dbReference type="RefSeq" id="XP_030384571.1">
    <property type="nucleotide sequence ID" value="XM_030528711.1"/>
</dbReference>
<dbReference type="AlphaFoldDB" id="A0A6J2U7S9"/>
<reference evidence="4" key="1">
    <citation type="submission" date="2025-08" db="UniProtKB">
        <authorList>
            <consortium name="RefSeq"/>
        </authorList>
    </citation>
    <scope>IDENTIFICATION</scope>
    <source>
        <strain evidence="4">11010-0011.00</strain>
        <tissue evidence="4">Whole body</tissue>
    </source>
</reference>
<dbReference type="Proteomes" id="UP000504634">
    <property type="component" value="Unplaced"/>
</dbReference>
<proteinExistence type="predicted"/>
<feature type="compositionally biased region" description="Acidic residues" evidence="1">
    <location>
        <begin position="150"/>
        <end position="161"/>
    </location>
</feature>
<gene>
    <name evidence="4" type="primary">LOC115631862</name>
</gene>
<feature type="chain" id="PRO_5026734750" evidence="2">
    <location>
        <begin position="24"/>
        <end position="275"/>
    </location>
</feature>
<dbReference type="GeneID" id="115631862"/>
<name>A0A6J2U7S9_DROLE</name>
<evidence type="ECO:0000256" key="1">
    <source>
        <dbReference type="SAM" id="MobiDB-lite"/>
    </source>
</evidence>
<dbReference type="OrthoDB" id="7872728at2759"/>
<feature type="compositionally biased region" description="Acidic residues" evidence="1">
    <location>
        <begin position="104"/>
        <end position="128"/>
    </location>
</feature>
<sequence length="275" mass="28628">MVKARLLLLPSLLLLLWNGGSSALRCYTCEDCDEESQLSEMEVCSAAPSSTAAEEVPGPGAGTGGDEIGSNSGNSSATNNNKPQSEGAATTKAPSKTTAAGSSDESDGDPEGDGDGDGEGEDSDDSEDGAPAARPTVGIMPTGPAPGSNTEEDEDEGDEDYDDRRRMARRPRQSQTGIQTAVCYTVRLRNNDTTITNRGCTMIANDTDSAACQSLFNGWQVEGCQVCETNGCNGPISMAAGIMNRSPSSGITPWMHILRLGLALLLLQTGRELLA</sequence>
<accession>A0A6J2U7S9</accession>
<feature type="signal peptide" evidence="2">
    <location>
        <begin position="1"/>
        <end position="23"/>
    </location>
</feature>